<comment type="similarity">
    <text evidence="3 13">Belongs to the calycin superfamily. Lipocalin family.</text>
</comment>
<keyword evidence="6" id="KW-0446">Lipid-binding</keyword>
<keyword evidence="16" id="KW-1185">Reference proteome</keyword>
<evidence type="ECO:0000256" key="11">
    <source>
        <dbReference type="ARBA" id="ARBA00057024"/>
    </source>
</evidence>
<name>A0A1T5PB44_9BACT</name>
<dbReference type="FunFam" id="2.40.128.20:FF:000002">
    <property type="entry name" value="Outer membrane lipoprotein Blc"/>
    <property type="match status" value="1"/>
</dbReference>
<evidence type="ECO:0000256" key="5">
    <source>
        <dbReference type="ARBA" id="ARBA00022729"/>
    </source>
</evidence>
<evidence type="ECO:0000256" key="7">
    <source>
        <dbReference type="ARBA" id="ARBA00023136"/>
    </source>
</evidence>
<evidence type="ECO:0000256" key="13">
    <source>
        <dbReference type="PIRNR" id="PIRNR036893"/>
    </source>
</evidence>
<dbReference type="InterPro" id="IPR002446">
    <property type="entry name" value="Lipocalin_bac"/>
</dbReference>
<evidence type="ECO:0000256" key="3">
    <source>
        <dbReference type="ARBA" id="ARBA00006889"/>
    </source>
</evidence>
<dbReference type="EMBL" id="FUZZ01000005">
    <property type="protein sequence ID" value="SKD09823.1"/>
    <property type="molecule type" value="Genomic_DNA"/>
</dbReference>
<dbReference type="PRINTS" id="PR01171">
    <property type="entry name" value="BCTLIPOCALIN"/>
</dbReference>
<feature type="signal peptide" evidence="13">
    <location>
        <begin position="1"/>
        <end position="16"/>
    </location>
</feature>
<comment type="subunit">
    <text evidence="4">Homodimer.</text>
</comment>
<keyword evidence="8" id="KW-0564">Palmitate</keyword>
<evidence type="ECO:0000256" key="4">
    <source>
        <dbReference type="ARBA" id="ARBA00011738"/>
    </source>
</evidence>
<evidence type="ECO:0000256" key="1">
    <source>
        <dbReference type="ARBA" id="ARBA00004442"/>
    </source>
</evidence>
<keyword evidence="10 15" id="KW-0449">Lipoprotein</keyword>
<dbReference type="RefSeq" id="WP_079472965.1">
    <property type="nucleotide sequence ID" value="NZ_FUZZ01000005.1"/>
</dbReference>
<comment type="function">
    <text evidence="11">Involved in the storage or transport of lipids necessary for membrane maintenance under stressful conditions. Displays a binding preference for lysophospholipids.</text>
</comment>
<evidence type="ECO:0000256" key="10">
    <source>
        <dbReference type="ARBA" id="ARBA00023288"/>
    </source>
</evidence>
<gene>
    <name evidence="15" type="ORF">SAMN05660461_5715</name>
</gene>
<dbReference type="PANTHER" id="PTHR10612">
    <property type="entry name" value="APOLIPOPROTEIN D"/>
    <property type="match status" value="1"/>
</dbReference>
<dbReference type="Gene3D" id="2.40.128.20">
    <property type="match status" value="1"/>
</dbReference>
<dbReference type="AlphaFoldDB" id="A0A1T5PB44"/>
<dbReference type="InterPro" id="IPR022271">
    <property type="entry name" value="Lipocalin_ApoD"/>
</dbReference>
<protein>
    <recommendedName>
        <fullName evidence="12">Outer membrane lipoprotein Blc</fullName>
    </recommendedName>
</protein>
<proteinExistence type="inferred from homology"/>
<dbReference type="InterPro" id="IPR022272">
    <property type="entry name" value="Lipocalin_CS"/>
</dbReference>
<evidence type="ECO:0000256" key="8">
    <source>
        <dbReference type="ARBA" id="ARBA00023139"/>
    </source>
</evidence>
<keyword evidence="9" id="KW-0998">Cell outer membrane</keyword>
<dbReference type="PANTHER" id="PTHR10612:SF34">
    <property type="entry name" value="APOLIPOPROTEIN D"/>
    <property type="match status" value="1"/>
</dbReference>
<evidence type="ECO:0000256" key="12">
    <source>
        <dbReference type="ARBA" id="ARBA00071217"/>
    </source>
</evidence>
<reference evidence="15 16" key="1">
    <citation type="submission" date="2017-02" db="EMBL/GenBank/DDBJ databases">
        <authorList>
            <person name="Peterson S.W."/>
        </authorList>
    </citation>
    <scope>NUCLEOTIDE SEQUENCE [LARGE SCALE GENOMIC DNA]</scope>
    <source>
        <strain evidence="15 16">DSM 18108</strain>
    </source>
</reference>
<organism evidence="15 16">
    <name type="scientific">Chitinophaga ginsengisegetis</name>
    <dbReference type="NCBI Taxonomy" id="393003"/>
    <lineage>
        <taxon>Bacteria</taxon>
        <taxon>Pseudomonadati</taxon>
        <taxon>Bacteroidota</taxon>
        <taxon>Chitinophagia</taxon>
        <taxon>Chitinophagales</taxon>
        <taxon>Chitinophagaceae</taxon>
        <taxon>Chitinophaga</taxon>
    </lineage>
</organism>
<evidence type="ECO:0000259" key="14">
    <source>
        <dbReference type="Pfam" id="PF08212"/>
    </source>
</evidence>
<dbReference type="InterPro" id="IPR000566">
    <property type="entry name" value="Lipocln_cytosolic_FA-bd_dom"/>
</dbReference>
<evidence type="ECO:0000313" key="16">
    <source>
        <dbReference type="Proteomes" id="UP000190166"/>
    </source>
</evidence>
<dbReference type="GO" id="GO:0006950">
    <property type="term" value="P:response to stress"/>
    <property type="evidence" value="ECO:0007669"/>
    <property type="project" value="UniProtKB-ARBA"/>
</dbReference>
<keyword evidence="7" id="KW-0472">Membrane</keyword>
<comment type="subcellular location">
    <subcellularLocation>
        <location evidence="1">Cell outer membrane</location>
    </subcellularLocation>
    <subcellularLocation>
        <location evidence="2">Membrane</location>
        <topology evidence="2">Lipid-anchor</topology>
    </subcellularLocation>
</comment>
<dbReference type="InterPro" id="IPR047202">
    <property type="entry name" value="Lipocalin_Blc-like_dom"/>
</dbReference>
<dbReference type="STRING" id="393003.SAMN05660461_5715"/>
<keyword evidence="5 13" id="KW-0732">Signal</keyword>
<accession>A0A1T5PB44</accession>
<evidence type="ECO:0000313" key="15">
    <source>
        <dbReference type="EMBL" id="SKD09823.1"/>
    </source>
</evidence>
<dbReference type="GO" id="GO:0008289">
    <property type="term" value="F:lipid binding"/>
    <property type="evidence" value="ECO:0007669"/>
    <property type="project" value="UniProtKB-KW"/>
</dbReference>
<dbReference type="CDD" id="cd19438">
    <property type="entry name" value="lipocalin_Blc-like"/>
    <property type="match status" value="1"/>
</dbReference>
<sequence length="185" mass="20641">MNKKLLVLGAAASAAAAYLLYNNTKVSIPKGAKAVSPFDLEKYLGTWYEIARLDYRLEYHLSNVSATYSLKENGEIKVDNKGYDTKKYRWKESEGKAAFVNGPGEARLKVSSSGPFYAGYNVIDIDEKYQYALVAGNNLNYIWILSRTKTIPEDIKIRFLATAAALGYDTGALIWTKHDSYVGRS</sequence>
<dbReference type="GO" id="GO:0009279">
    <property type="term" value="C:cell outer membrane"/>
    <property type="evidence" value="ECO:0007669"/>
    <property type="project" value="UniProtKB-SubCell"/>
</dbReference>
<dbReference type="SUPFAM" id="SSF50814">
    <property type="entry name" value="Lipocalins"/>
    <property type="match status" value="1"/>
</dbReference>
<dbReference type="InterPro" id="IPR012674">
    <property type="entry name" value="Calycin"/>
</dbReference>
<evidence type="ECO:0000256" key="2">
    <source>
        <dbReference type="ARBA" id="ARBA00004635"/>
    </source>
</evidence>
<feature type="domain" description="Lipocalin/cytosolic fatty-acid binding" evidence="14">
    <location>
        <begin position="38"/>
        <end position="177"/>
    </location>
</feature>
<dbReference type="PROSITE" id="PS00213">
    <property type="entry name" value="LIPOCALIN"/>
    <property type="match status" value="1"/>
</dbReference>
<dbReference type="Proteomes" id="UP000190166">
    <property type="component" value="Unassembled WGS sequence"/>
</dbReference>
<dbReference type="PIRSF" id="PIRSF036893">
    <property type="entry name" value="Lipocalin_ApoD"/>
    <property type="match status" value="1"/>
</dbReference>
<feature type="chain" id="PRO_5013437197" description="Outer membrane lipoprotein Blc" evidence="13">
    <location>
        <begin position="17"/>
        <end position="185"/>
    </location>
</feature>
<dbReference type="Pfam" id="PF08212">
    <property type="entry name" value="Lipocalin_2"/>
    <property type="match status" value="1"/>
</dbReference>
<evidence type="ECO:0000256" key="6">
    <source>
        <dbReference type="ARBA" id="ARBA00023121"/>
    </source>
</evidence>
<evidence type="ECO:0000256" key="9">
    <source>
        <dbReference type="ARBA" id="ARBA00023237"/>
    </source>
</evidence>